<feature type="domain" description="ABC transporter" evidence="8">
    <location>
        <begin position="17"/>
        <end position="267"/>
    </location>
</feature>
<proteinExistence type="inferred from homology"/>
<dbReference type="PANTHER" id="PTHR43297">
    <property type="entry name" value="OLIGOPEPTIDE TRANSPORT ATP-BINDING PROTEIN APPD"/>
    <property type="match status" value="1"/>
</dbReference>
<evidence type="ECO:0000256" key="1">
    <source>
        <dbReference type="ARBA" id="ARBA00004202"/>
    </source>
</evidence>
<keyword evidence="4" id="KW-1003">Cell membrane</keyword>
<evidence type="ECO:0000256" key="3">
    <source>
        <dbReference type="ARBA" id="ARBA00022448"/>
    </source>
</evidence>
<dbReference type="PROSITE" id="PS50893">
    <property type="entry name" value="ABC_TRANSPORTER_2"/>
    <property type="match status" value="1"/>
</dbReference>
<dbReference type="PANTHER" id="PTHR43297:SF2">
    <property type="entry name" value="DIPEPTIDE TRANSPORT ATP-BINDING PROTEIN DPPD"/>
    <property type="match status" value="1"/>
</dbReference>
<dbReference type="Proteomes" id="UP001185927">
    <property type="component" value="Unassembled WGS sequence"/>
</dbReference>
<dbReference type="InterPro" id="IPR003439">
    <property type="entry name" value="ABC_transporter-like_ATP-bd"/>
</dbReference>
<protein>
    <submittedName>
        <fullName evidence="9">ABC transporter ATP-binding protein</fullName>
    </submittedName>
</protein>
<comment type="subcellular location">
    <subcellularLocation>
        <location evidence="1">Cell membrane</location>
        <topology evidence="1">Peripheral membrane protein</topology>
    </subcellularLocation>
</comment>
<evidence type="ECO:0000256" key="4">
    <source>
        <dbReference type="ARBA" id="ARBA00022475"/>
    </source>
</evidence>
<dbReference type="InterPro" id="IPR027417">
    <property type="entry name" value="P-loop_NTPase"/>
</dbReference>
<evidence type="ECO:0000256" key="6">
    <source>
        <dbReference type="ARBA" id="ARBA00022840"/>
    </source>
</evidence>
<evidence type="ECO:0000313" key="9">
    <source>
        <dbReference type="EMBL" id="MDV6266695.1"/>
    </source>
</evidence>
<evidence type="ECO:0000313" key="10">
    <source>
        <dbReference type="Proteomes" id="UP001185927"/>
    </source>
</evidence>
<keyword evidence="5" id="KW-0547">Nucleotide-binding</keyword>
<dbReference type="RefSeq" id="WP_317541066.1">
    <property type="nucleotide sequence ID" value="NZ_JAWLKB010000003.1"/>
</dbReference>
<evidence type="ECO:0000259" key="8">
    <source>
        <dbReference type="PROSITE" id="PS50893"/>
    </source>
</evidence>
<dbReference type="PROSITE" id="PS00211">
    <property type="entry name" value="ABC_TRANSPORTER_1"/>
    <property type="match status" value="1"/>
</dbReference>
<dbReference type="InterPro" id="IPR003593">
    <property type="entry name" value="AAA+_ATPase"/>
</dbReference>
<gene>
    <name evidence="9" type="ORF">R3Q16_08775</name>
</gene>
<dbReference type="EMBL" id="JAWLKB010000003">
    <property type="protein sequence ID" value="MDV6266695.1"/>
    <property type="molecule type" value="Genomic_DNA"/>
</dbReference>
<sequence length="354" mass="37988">MTTPTSTPTSSAEPLALSFRDVTVHLPRANDELQILHGVSFEVPAGQVVALAGESGSGKSTAMLGAMRLLPWGARIGGSIIAGDKDVAQMTKAELREFRSRKARVILQDPWSSLHPMHSIGSQLIESARSGDPKLSKADARVLAAETLARVGIPDAESRLKSYPHQMSGGQLQRVVIAMALVAKPSLLLCDEPTTALDVTTQAQILELLRELNREMGLTIIIATHDLDVIAGIADRLVVMYAGAVVEQGPVAEVMSNPQHPYTWALLQTAPEHNSGARLRTIEGRPPALDKLPAGCSFAPRCDFAADECRTHRPQLTALDPTGDRMTACLRVQDAHTVADPFDTDPILEASAQR</sequence>
<comment type="similarity">
    <text evidence="2">Belongs to the ABC transporter superfamily.</text>
</comment>
<reference evidence="9 10" key="1">
    <citation type="submission" date="2023-10" db="EMBL/GenBank/DDBJ databases">
        <title>Development of a sustainable strategy for remediation of hydrocarbon-contaminated territories based on the waste exchange concept.</title>
        <authorList>
            <person name="Krivoruchko A."/>
        </authorList>
    </citation>
    <scope>NUCLEOTIDE SEQUENCE [LARGE SCALE GENOMIC DNA]</scope>
    <source>
        <strain evidence="9 10">IEGM 1203</strain>
    </source>
</reference>
<keyword evidence="7" id="KW-0472">Membrane</keyword>
<organism evidence="9 10">
    <name type="scientific">Rhodococcus globerulus</name>
    <dbReference type="NCBI Taxonomy" id="33008"/>
    <lineage>
        <taxon>Bacteria</taxon>
        <taxon>Bacillati</taxon>
        <taxon>Actinomycetota</taxon>
        <taxon>Actinomycetes</taxon>
        <taxon>Mycobacteriales</taxon>
        <taxon>Nocardiaceae</taxon>
        <taxon>Rhodococcus</taxon>
    </lineage>
</organism>
<evidence type="ECO:0000256" key="5">
    <source>
        <dbReference type="ARBA" id="ARBA00022741"/>
    </source>
</evidence>
<dbReference type="InterPro" id="IPR013563">
    <property type="entry name" value="Oligopep_ABC_C"/>
</dbReference>
<keyword evidence="3" id="KW-0813">Transport</keyword>
<comment type="caution">
    <text evidence="9">The sequence shown here is derived from an EMBL/GenBank/DDBJ whole genome shotgun (WGS) entry which is preliminary data.</text>
</comment>
<dbReference type="InterPro" id="IPR017871">
    <property type="entry name" value="ABC_transporter-like_CS"/>
</dbReference>
<accession>A0ABU4BR79</accession>
<dbReference type="NCBIfam" id="TIGR01727">
    <property type="entry name" value="oligo_HPY"/>
    <property type="match status" value="1"/>
</dbReference>
<dbReference type="InterPro" id="IPR050388">
    <property type="entry name" value="ABC_Ni/Peptide_Import"/>
</dbReference>
<dbReference type="SMART" id="SM00382">
    <property type="entry name" value="AAA"/>
    <property type="match status" value="1"/>
</dbReference>
<evidence type="ECO:0000256" key="7">
    <source>
        <dbReference type="ARBA" id="ARBA00023136"/>
    </source>
</evidence>
<dbReference type="SUPFAM" id="SSF52540">
    <property type="entry name" value="P-loop containing nucleoside triphosphate hydrolases"/>
    <property type="match status" value="1"/>
</dbReference>
<keyword evidence="10" id="KW-1185">Reference proteome</keyword>
<dbReference type="Pfam" id="PF08352">
    <property type="entry name" value="oligo_HPY"/>
    <property type="match status" value="1"/>
</dbReference>
<dbReference type="CDD" id="cd03257">
    <property type="entry name" value="ABC_NikE_OppD_transporters"/>
    <property type="match status" value="1"/>
</dbReference>
<evidence type="ECO:0000256" key="2">
    <source>
        <dbReference type="ARBA" id="ARBA00005417"/>
    </source>
</evidence>
<dbReference type="Gene3D" id="3.40.50.300">
    <property type="entry name" value="P-loop containing nucleotide triphosphate hydrolases"/>
    <property type="match status" value="1"/>
</dbReference>
<dbReference type="GO" id="GO:0005524">
    <property type="term" value="F:ATP binding"/>
    <property type="evidence" value="ECO:0007669"/>
    <property type="project" value="UniProtKB-KW"/>
</dbReference>
<keyword evidence="6 9" id="KW-0067">ATP-binding</keyword>
<name>A0ABU4BR79_RHOGO</name>
<dbReference type="Pfam" id="PF00005">
    <property type="entry name" value="ABC_tran"/>
    <property type="match status" value="1"/>
</dbReference>